<dbReference type="Gene3D" id="3.40.50.720">
    <property type="entry name" value="NAD(P)-binding Rossmann-like Domain"/>
    <property type="match status" value="2"/>
</dbReference>
<accession>A0A3N2H5J5</accession>
<keyword evidence="2" id="KW-0560">Oxidoreductase</keyword>
<feature type="domain" description="Ketoreductase" evidence="3">
    <location>
        <begin position="233"/>
        <end position="447"/>
    </location>
</feature>
<dbReference type="GeneID" id="301847066"/>
<dbReference type="CDD" id="cd05233">
    <property type="entry name" value="SDR_c"/>
    <property type="match status" value="1"/>
</dbReference>
<dbReference type="AlphaFoldDB" id="A0A3N2H5J5"/>
<comment type="similarity">
    <text evidence="1">Belongs to the short-chain dehydrogenases/reductases (SDR) family.</text>
</comment>
<dbReference type="EMBL" id="RKHY01000001">
    <property type="protein sequence ID" value="ROS43375.1"/>
    <property type="molecule type" value="Genomic_DNA"/>
</dbReference>
<dbReference type="SUPFAM" id="SSF51735">
    <property type="entry name" value="NAD(P)-binding Rossmann-fold domains"/>
    <property type="match status" value="2"/>
</dbReference>
<gene>
    <name evidence="4" type="ORF">EDD35_5786</name>
</gene>
<dbReference type="GO" id="GO:0016616">
    <property type="term" value="F:oxidoreductase activity, acting on the CH-OH group of donors, NAD or NADP as acceptor"/>
    <property type="evidence" value="ECO:0007669"/>
    <property type="project" value="UniProtKB-ARBA"/>
</dbReference>
<evidence type="ECO:0000313" key="5">
    <source>
        <dbReference type="Proteomes" id="UP000274843"/>
    </source>
</evidence>
<evidence type="ECO:0000256" key="2">
    <source>
        <dbReference type="ARBA" id="ARBA00023002"/>
    </source>
</evidence>
<evidence type="ECO:0000256" key="1">
    <source>
        <dbReference type="ARBA" id="ARBA00006484"/>
    </source>
</evidence>
<dbReference type="InterPro" id="IPR057326">
    <property type="entry name" value="KR_dom"/>
</dbReference>
<reference evidence="4 5" key="1">
    <citation type="submission" date="2018-11" db="EMBL/GenBank/DDBJ databases">
        <title>Sequencing the genomes of 1000 actinobacteria strains.</title>
        <authorList>
            <person name="Klenk H.-P."/>
        </authorList>
    </citation>
    <scope>NUCLEOTIDE SEQUENCE [LARGE SCALE GENOMIC DNA]</scope>
    <source>
        <strain evidence="4 5">DSM 44348</strain>
    </source>
</reference>
<proteinExistence type="inferred from homology"/>
<dbReference type="Pfam" id="PF13561">
    <property type="entry name" value="adh_short_C2"/>
    <property type="match status" value="2"/>
</dbReference>
<protein>
    <submittedName>
        <fullName evidence="4">3-oxoacyl-[acyl-carrier protein] reductase</fullName>
    </submittedName>
</protein>
<name>A0A3N2H5J5_9PSEU</name>
<comment type="caution">
    <text evidence="4">The sequence shown here is derived from an EMBL/GenBank/DDBJ whole genome shotgun (WGS) entry which is preliminary data.</text>
</comment>
<sequence>MTSTSTAPSRTVSLRPCSATIEIDAPRKTAALGAVNAMLKRAGFRTVTAGTGAAAFCAVQVENAAFGVHGSGGCLRRSVVLEAATRMARSGGGRMVLVTDALPWPAGSAHVERSARQSADLHWWQQLASRVAPHGVRMNAIRIGYAPFLGHSLPQPAEAVLHAHQVVRRPVTEADLQAALTLLLSRGLNAMVGEVLPLDGGLETGIVPVNATGTAKVDGSTVPPARPWSLDGRTVLVTGGSSGIGAEAALELARRGADVVLAARRLPELDEVAAAIREHLGRRAWTVRADLSRAGAADDLVDEALRQAGAVHDFVHAAGVLPRDDQPEARRHREEAYRINVLSFADAVERLAQRWVSSGHRGNIVAVSSTSAQTAPVPGLYSYGSGKAAVAQLSTHLAVTLARHRIRVNSVLPGIVRTPMTDTADPAFVTASLRRIPSGRLCDPEDIAAAVAYLVSPASAMVDGAQLRVCGGWATLRSLPAFTPGGEQPVSAAFA</sequence>
<dbReference type="FunFam" id="3.40.50.720:FF:000084">
    <property type="entry name" value="Short-chain dehydrogenase reductase"/>
    <property type="match status" value="1"/>
</dbReference>
<keyword evidence="5" id="KW-1185">Reference proteome</keyword>
<dbReference type="PANTHER" id="PTHR42760:SF133">
    <property type="entry name" value="3-OXOACYL-[ACYL-CARRIER-PROTEIN] REDUCTASE"/>
    <property type="match status" value="1"/>
</dbReference>
<evidence type="ECO:0000313" key="4">
    <source>
        <dbReference type="EMBL" id="ROS43375.1"/>
    </source>
</evidence>
<dbReference type="InterPro" id="IPR036291">
    <property type="entry name" value="NAD(P)-bd_dom_sf"/>
</dbReference>
<dbReference type="Proteomes" id="UP000274843">
    <property type="component" value="Unassembled WGS sequence"/>
</dbReference>
<dbReference type="RefSeq" id="WP_123685655.1">
    <property type="nucleotide sequence ID" value="NZ_RKHY01000001.1"/>
</dbReference>
<organism evidence="4 5">
    <name type="scientific">Amycolatopsis thermoflava</name>
    <dbReference type="NCBI Taxonomy" id="84480"/>
    <lineage>
        <taxon>Bacteria</taxon>
        <taxon>Bacillati</taxon>
        <taxon>Actinomycetota</taxon>
        <taxon>Actinomycetes</taxon>
        <taxon>Pseudonocardiales</taxon>
        <taxon>Pseudonocardiaceae</taxon>
        <taxon>Amycolatopsis</taxon>
        <taxon>Amycolatopsis methanolica group</taxon>
    </lineage>
</organism>
<dbReference type="PRINTS" id="PR00081">
    <property type="entry name" value="GDHRDH"/>
</dbReference>
<dbReference type="PANTHER" id="PTHR42760">
    <property type="entry name" value="SHORT-CHAIN DEHYDROGENASES/REDUCTASES FAMILY MEMBER"/>
    <property type="match status" value="1"/>
</dbReference>
<evidence type="ECO:0000259" key="3">
    <source>
        <dbReference type="SMART" id="SM00822"/>
    </source>
</evidence>
<dbReference type="SMART" id="SM00822">
    <property type="entry name" value="PKS_KR"/>
    <property type="match status" value="1"/>
</dbReference>
<dbReference type="InterPro" id="IPR002347">
    <property type="entry name" value="SDR_fam"/>
</dbReference>